<comment type="caution">
    <text evidence="2">The sequence shown here is derived from an EMBL/GenBank/DDBJ whole genome shotgun (WGS) entry which is preliminary data.</text>
</comment>
<dbReference type="EMBL" id="CAXLJL010000078">
    <property type="protein sequence ID" value="CAL5130899.1"/>
    <property type="molecule type" value="Genomic_DNA"/>
</dbReference>
<evidence type="ECO:0000313" key="3">
    <source>
        <dbReference type="Proteomes" id="UP001497525"/>
    </source>
</evidence>
<gene>
    <name evidence="2" type="ORF">CDAUBV1_LOCUS3102</name>
</gene>
<dbReference type="Proteomes" id="UP001497525">
    <property type="component" value="Unassembled WGS sequence"/>
</dbReference>
<proteinExistence type="predicted"/>
<organism evidence="2 3">
    <name type="scientific">Calicophoron daubneyi</name>
    <name type="common">Rumen fluke</name>
    <name type="synonym">Paramphistomum daubneyi</name>
    <dbReference type="NCBI Taxonomy" id="300641"/>
    <lineage>
        <taxon>Eukaryota</taxon>
        <taxon>Metazoa</taxon>
        <taxon>Spiralia</taxon>
        <taxon>Lophotrochozoa</taxon>
        <taxon>Platyhelminthes</taxon>
        <taxon>Trematoda</taxon>
        <taxon>Digenea</taxon>
        <taxon>Plagiorchiida</taxon>
        <taxon>Pronocephalata</taxon>
        <taxon>Paramphistomoidea</taxon>
        <taxon>Paramphistomidae</taxon>
        <taxon>Calicophoron</taxon>
    </lineage>
</organism>
<name>A0AAV2T147_CALDB</name>
<dbReference type="AlphaFoldDB" id="A0AAV2T147"/>
<feature type="region of interest" description="Disordered" evidence="1">
    <location>
        <begin position="81"/>
        <end position="112"/>
    </location>
</feature>
<feature type="compositionally biased region" description="Basic and acidic residues" evidence="1">
    <location>
        <begin position="92"/>
        <end position="106"/>
    </location>
</feature>
<protein>
    <submittedName>
        <fullName evidence="2">Uncharacterized protein</fullName>
    </submittedName>
</protein>
<sequence length="308" mass="34951">MAQMATVSSAGTRYSGITDQMSMRVTNIQTIIKQTRELLAAERTEDPPTYKDCVFEGFVADLEDKVSELKILVEQQRLLDKDSSPTSVTQKESSENSAESKQKAEETAESTVPLCDQNAKVNSDVELFKAFLNQQQTSRLNCMDNLNKMNIAMEALQQIWDRCIDEEQKAKKHEKYKAKLDPFVNCMKTMEMTTNIFVSEKPALLEGAQKIEKILEHQVLLNSNAKQKQMLNALKKLREKISSADPQSFVSATSCFWDRYNTETMPLHCKKDLEETATQISRAVNDYVDDACSYGELLQKLVDEISTE</sequence>
<reference evidence="2" key="1">
    <citation type="submission" date="2024-06" db="EMBL/GenBank/DDBJ databases">
        <authorList>
            <person name="Liu X."/>
            <person name="Lenzi L."/>
            <person name="Haldenby T S."/>
            <person name="Uol C."/>
        </authorList>
    </citation>
    <scope>NUCLEOTIDE SEQUENCE</scope>
</reference>
<evidence type="ECO:0000313" key="2">
    <source>
        <dbReference type="EMBL" id="CAL5130899.1"/>
    </source>
</evidence>
<accession>A0AAV2T147</accession>
<evidence type="ECO:0000256" key="1">
    <source>
        <dbReference type="SAM" id="MobiDB-lite"/>
    </source>
</evidence>